<reference evidence="8 9" key="1">
    <citation type="submission" date="2015-11" db="EMBL/GenBank/DDBJ databases">
        <authorList>
            <person name="Zhang Y."/>
            <person name="Guo Z."/>
        </authorList>
    </citation>
    <scope>NUCLEOTIDE SEQUENCE [LARGE SCALE GENOMIC DNA]</scope>
    <source>
        <strain evidence="8 9">KCTC 12086</strain>
    </source>
</reference>
<accession>A0A0S2K0U1</accession>
<evidence type="ECO:0000256" key="6">
    <source>
        <dbReference type="ARBA" id="ARBA00029899"/>
    </source>
</evidence>
<dbReference type="InterPro" id="IPR002347">
    <property type="entry name" value="SDR_fam"/>
</dbReference>
<dbReference type="SUPFAM" id="SSF51735">
    <property type="entry name" value="NAD(P)-binding Rossmann-fold domains"/>
    <property type="match status" value="1"/>
</dbReference>
<comment type="similarity">
    <text evidence="2">Belongs to the short-chain dehydrogenases/reductases (SDR) family.</text>
</comment>
<dbReference type="InterPro" id="IPR036291">
    <property type="entry name" value="NAD(P)-bd_dom_sf"/>
</dbReference>
<gene>
    <name evidence="8" type="ORF">PP2015_1421</name>
</gene>
<evidence type="ECO:0000256" key="7">
    <source>
        <dbReference type="ARBA" id="ARBA00048508"/>
    </source>
</evidence>
<sequence length="250" mass="26431">MTSKKIVVITGASRGIGAATALLFAKNDYAVCVNYLNNADAANEVVGKIKSMGGTAIAVQADVNKESEVQKLFEVVTEQLGVIDVLVNNAGILKPQAKLIELTEERVKEVLTSNVMSYFLCSKFAIRHMSTEFGGTGGSIINVSSAASRTGSPNEYVDYAASKGAIDTLTIGLAKEVAANGIRVNCVRPGLIYTDIHADGGEPDRVNRLKAKLPMQRGGKPEEVAEAIYWLASEKASYATGNFVDLAGGL</sequence>
<dbReference type="PANTHER" id="PTHR43639:SF1">
    <property type="entry name" value="SHORT-CHAIN DEHYDROGENASE_REDUCTASE FAMILY PROTEIN"/>
    <property type="match status" value="1"/>
</dbReference>
<dbReference type="GO" id="GO:0004316">
    <property type="term" value="F:3-oxoacyl-[acyl-carrier-protein] reductase (NADPH) activity"/>
    <property type="evidence" value="ECO:0007669"/>
    <property type="project" value="UniProtKB-EC"/>
</dbReference>
<dbReference type="KEGG" id="pphe:PP2015_1421"/>
<protein>
    <recommendedName>
        <fullName evidence="3">3-oxoacyl-[acyl-carrier-protein] reductase FabG</fullName>
    </recommendedName>
    <alternativeName>
        <fullName evidence="6">Beta-ketoacyl-ACP reductase</fullName>
    </alternativeName>
</protein>
<organism evidence="8 9">
    <name type="scientific">Pseudoalteromonas phenolica</name>
    <dbReference type="NCBI Taxonomy" id="161398"/>
    <lineage>
        <taxon>Bacteria</taxon>
        <taxon>Pseudomonadati</taxon>
        <taxon>Pseudomonadota</taxon>
        <taxon>Gammaproteobacteria</taxon>
        <taxon>Alteromonadales</taxon>
        <taxon>Pseudoalteromonadaceae</taxon>
        <taxon>Pseudoalteromonas</taxon>
    </lineage>
</organism>
<dbReference type="PRINTS" id="PR00081">
    <property type="entry name" value="GDHRDH"/>
</dbReference>
<evidence type="ECO:0000256" key="5">
    <source>
        <dbReference type="ARBA" id="ARBA00023002"/>
    </source>
</evidence>
<evidence type="ECO:0000256" key="2">
    <source>
        <dbReference type="ARBA" id="ARBA00006484"/>
    </source>
</evidence>
<evidence type="ECO:0000313" key="9">
    <source>
        <dbReference type="Proteomes" id="UP000061457"/>
    </source>
</evidence>
<name>A0A0S2K0U1_9GAMM</name>
<dbReference type="PANTHER" id="PTHR43639">
    <property type="entry name" value="OXIDOREDUCTASE, SHORT-CHAIN DEHYDROGENASE/REDUCTASE FAMILY (AFU_ORTHOLOGUE AFUA_5G02870)"/>
    <property type="match status" value="1"/>
</dbReference>
<dbReference type="InterPro" id="IPR020904">
    <property type="entry name" value="Sc_DH/Rdtase_CS"/>
</dbReference>
<dbReference type="FunFam" id="3.40.50.720:FF:000115">
    <property type="entry name" value="3-oxoacyl-[acyl-carrier-protein] reductase FabG"/>
    <property type="match status" value="1"/>
</dbReference>
<comment type="function">
    <text evidence="1">Catalyzes the NADPH-dependent reduction of beta-ketoacyl-ACP substrates to beta-hydroxyacyl-ACP products, the first reductive step in the elongation cycle of fatty acid biosynthesis.</text>
</comment>
<dbReference type="PROSITE" id="PS00061">
    <property type="entry name" value="ADH_SHORT"/>
    <property type="match status" value="1"/>
</dbReference>
<evidence type="ECO:0000256" key="1">
    <source>
        <dbReference type="ARBA" id="ARBA00002607"/>
    </source>
</evidence>
<dbReference type="Pfam" id="PF13561">
    <property type="entry name" value="adh_short_C2"/>
    <property type="match status" value="1"/>
</dbReference>
<keyword evidence="4" id="KW-0521">NADP</keyword>
<evidence type="ECO:0000256" key="4">
    <source>
        <dbReference type="ARBA" id="ARBA00022857"/>
    </source>
</evidence>
<dbReference type="OrthoDB" id="9809287at2"/>
<dbReference type="NCBIfam" id="NF004777">
    <property type="entry name" value="PRK06123.1"/>
    <property type="match status" value="1"/>
</dbReference>
<dbReference type="Gene3D" id="3.40.50.720">
    <property type="entry name" value="NAD(P)-binding Rossmann-like Domain"/>
    <property type="match status" value="1"/>
</dbReference>
<evidence type="ECO:0000313" key="8">
    <source>
        <dbReference type="EMBL" id="ALO41926.1"/>
    </source>
</evidence>
<dbReference type="CDD" id="cd05233">
    <property type="entry name" value="SDR_c"/>
    <property type="match status" value="1"/>
</dbReference>
<dbReference type="PRINTS" id="PR00080">
    <property type="entry name" value="SDRFAMILY"/>
</dbReference>
<dbReference type="Proteomes" id="UP000061457">
    <property type="component" value="Chromosome I"/>
</dbReference>
<evidence type="ECO:0000256" key="3">
    <source>
        <dbReference type="ARBA" id="ARBA00017650"/>
    </source>
</evidence>
<keyword evidence="5" id="KW-0560">Oxidoreductase</keyword>
<dbReference type="AlphaFoldDB" id="A0A0S2K0U1"/>
<dbReference type="EMBL" id="CP013187">
    <property type="protein sequence ID" value="ALO41926.1"/>
    <property type="molecule type" value="Genomic_DNA"/>
</dbReference>
<proteinExistence type="inferred from homology"/>
<dbReference type="STRING" id="161398.PP2015_1421"/>
<comment type="catalytic activity">
    <reaction evidence="7">
        <text>a (3R)-hydroxyacyl-[ACP] + NADP(+) = a 3-oxoacyl-[ACP] + NADPH + H(+)</text>
        <dbReference type="Rhea" id="RHEA:17397"/>
        <dbReference type="Rhea" id="RHEA-COMP:9916"/>
        <dbReference type="Rhea" id="RHEA-COMP:9945"/>
        <dbReference type="ChEBI" id="CHEBI:15378"/>
        <dbReference type="ChEBI" id="CHEBI:57783"/>
        <dbReference type="ChEBI" id="CHEBI:58349"/>
        <dbReference type="ChEBI" id="CHEBI:78776"/>
        <dbReference type="ChEBI" id="CHEBI:78827"/>
        <dbReference type="EC" id="1.1.1.100"/>
    </reaction>
</comment>
<dbReference type="PATRIC" id="fig|161398.10.peg.1446"/>
<dbReference type="RefSeq" id="WP_058029623.1">
    <property type="nucleotide sequence ID" value="NZ_CP013187.1"/>
</dbReference>
<keyword evidence="9" id="KW-1185">Reference proteome</keyword>